<gene>
    <name evidence="4" type="ORF">Fcan01_05255</name>
</gene>
<feature type="region of interest" description="Disordered" evidence="1">
    <location>
        <begin position="55"/>
        <end position="74"/>
    </location>
</feature>
<feature type="transmembrane region" description="Helical" evidence="2">
    <location>
        <begin position="107"/>
        <end position="128"/>
    </location>
</feature>
<evidence type="ECO:0000313" key="5">
    <source>
        <dbReference type="Proteomes" id="UP000198287"/>
    </source>
</evidence>
<keyword evidence="2" id="KW-0812">Transmembrane</keyword>
<accession>A0A226EUG4</accession>
<organism evidence="4 5">
    <name type="scientific">Folsomia candida</name>
    <name type="common">Springtail</name>
    <dbReference type="NCBI Taxonomy" id="158441"/>
    <lineage>
        <taxon>Eukaryota</taxon>
        <taxon>Metazoa</taxon>
        <taxon>Ecdysozoa</taxon>
        <taxon>Arthropoda</taxon>
        <taxon>Hexapoda</taxon>
        <taxon>Collembola</taxon>
        <taxon>Entomobryomorpha</taxon>
        <taxon>Isotomoidea</taxon>
        <taxon>Isotomidae</taxon>
        <taxon>Proisotominae</taxon>
        <taxon>Folsomia</taxon>
    </lineage>
</organism>
<feature type="region of interest" description="Disordered" evidence="1">
    <location>
        <begin position="136"/>
        <end position="155"/>
    </location>
</feature>
<name>A0A226EUG4_FOLCA</name>
<evidence type="ECO:0000256" key="3">
    <source>
        <dbReference type="SAM" id="SignalP"/>
    </source>
</evidence>
<keyword evidence="2" id="KW-0472">Membrane</keyword>
<reference evidence="4 5" key="1">
    <citation type="submission" date="2015-12" db="EMBL/GenBank/DDBJ databases">
        <title>The genome of Folsomia candida.</title>
        <authorList>
            <person name="Faddeeva A."/>
            <person name="Derks M.F."/>
            <person name="Anvar Y."/>
            <person name="Smit S."/>
            <person name="Van Straalen N."/>
            <person name="Roelofs D."/>
        </authorList>
    </citation>
    <scope>NUCLEOTIDE SEQUENCE [LARGE SCALE GENOMIC DNA]</scope>
    <source>
        <strain evidence="4 5">VU population</strain>
        <tissue evidence="4">Whole body</tissue>
    </source>
</reference>
<sequence length="209" mass="23987">MLLTLVFLWIFSTSSHVSPHQPPVDRSRLTGLTSNSTNQRVQIFRGLGPVETSLQNSHEHAYDPSDHHHHDHDGHKVHKLNKLNIQDFITQRDLEKHRRKDATWKTYFAEILAALILVCVMVVFLCWWNWSKRSRQRQNNRHTGGTGPGRQKGRMNRQHTMPELYMNTNPGAPKPPYVGSPEEENQKATHARFSDNDSIDACVSAPTNV</sequence>
<comment type="caution">
    <text evidence="4">The sequence shown here is derived from an EMBL/GenBank/DDBJ whole genome shotgun (WGS) entry which is preliminary data.</text>
</comment>
<keyword evidence="2" id="KW-1133">Transmembrane helix</keyword>
<evidence type="ECO:0000256" key="2">
    <source>
        <dbReference type="SAM" id="Phobius"/>
    </source>
</evidence>
<dbReference type="EMBL" id="LNIX01000002">
    <property type="protein sequence ID" value="OXA60858.1"/>
    <property type="molecule type" value="Genomic_DNA"/>
</dbReference>
<keyword evidence="5" id="KW-1185">Reference proteome</keyword>
<protein>
    <submittedName>
        <fullName evidence="4">Uncharacterized protein</fullName>
    </submittedName>
</protein>
<feature type="compositionally biased region" description="Basic and acidic residues" evidence="1">
    <location>
        <begin position="57"/>
        <end position="74"/>
    </location>
</feature>
<dbReference type="AlphaFoldDB" id="A0A226EUG4"/>
<evidence type="ECO:0000313" key="4">
    <source>
        <dbReference type="EMBL" id="OXA60858.1"/>
    </source>
</evidence>
<feature type="region of interest" description="Disordered" evidence="1">
    <location>
        <begin position="163"/>
        <end position="209"/>
    </location>
</feature>
<feature type="signal peptide" evidence="3">
    <location>
        <begin position="1"/>
        <end position="19"/>
    </location>
</feature>
<dbReference type="Proteomes" id="UP000198287">
    <property type="component" value="Unassembled WGS sequence"/>
</dbReference>
<feature type="compositionally biased region" description="Basic and acidic residues" evidence="1">
    <location>
        <begin position="184"/>
        <end position="195"/>
    </location>
</feature>
<evidence type="ECO:0000256" key="1">
    <source>
        <dbReference type="SAM" id="MobiDB-lite"/>
    </source>
</evidence>
<proteinExistence type="predicted"/>
<feature type="chain" id="PRO_5012081824" evidence="3">
    <location>
        <begin position="20"/>
        <end position="209"/>
    </location>
</feature>
<keyword evidence="3" id="KW-0732">Signal</keyword>